<accession>A0A2S4UH78</accession>
<evidence type="ECO:0000313" key="1">
    <source>
        <dbReference type="EMBL" id="POV96629.1"/>
    </source>
</evidence>
<dbReference type="VEuPathDB" id="FungiDB:PSHT_05962"/>
<keyword evidence="2" id="KW-1185">Reference proteome</keyword>
<proteinExistence type="predicted"/>
<comment type="caution">
    <text evidence="1">The sequence shown here is derived from an EMBL/GenBank/DDBJ whole genome shotgun (WGS) entry which is preliminary data.</text>
</comment>
<dbReference type="EMBL" id="PKSL01000290">
    <property type="protein sequence ID" value="POV96629.1"/>
    <property type="molecule type" value="Genomic_DNA"/>
</dbReference>
<evidence type="ECO:0000313" key="2">
    <source>
        <dbReference type="Proteomes" id="UP000239156"/>
    </source>
</evidence>
<dbReference type="Proteomes" id="UP000239156">
    <property type="component" value="Unassembled WGS sequence"/>
</dbReference>
<organism evidence="1 2">
    <name type="scientific">Puccinia striiformis</name>
    <dbReference type="NCBI Taxonomy" id="27350"/>
    <lineage>
        <taxon>Eukaryota</taxon>
        <taxon>Fungi</taxon>
        <taxon>Dikarya</taxon>
        <taxon>Basidiomycota</taxon>
        <taxon>Pucciniomycotina</taxon>
        <taxon>Pucciniomycetes</taxon>
        <taxon>Pucciniales</taxon>
        <taxon>Pucciniaceae</taxon>
        <taxon>Puccinia</taxon>
    </lineage>
</organism>
<dbReference type="AlphaFoldDB" id="A0A2S4UH78"/>
<protein>
    <submittedName>
        <fullName evidence="1">Uncharacterized protein</fullName>
    </submittedName>
</protein>
<sequence length="386" mass="44075">MSCGKRRPGKTLIDTAWRYPFLRGSHDKVCLRKRGPLHLSTEGVRRACVERDYPSTTFRRVTLSFNNGLSSDSYEAVYMALSGYIDVFFPTIPAMHTSTSESSKFSKFLQHGKEYAEPIPREVVDMWEDMLTSQGHDNNLIEDSCSAMPVHPEPAPEIRNPAHDIATTFRASTSRDNHLLTDEGHSMILYDSHPIQRPAASASLPSGELTESGQIDDSFVKRHHRDFVTMIRHVYRLAEGYAAKWTHPTHPIVIFLTKEGDQVIKMKDPDETNAPGLHELSIGYRKLIISMYRLQMKKFGQLETGTQDHKLHFDGLFRWLHEQIFSPEEGLPILGVPNSEFQLTEDQFSPSVLGEAQVKLSQYFLDQNECQRSGDRSDFRLLHYGY</sequence>
<gene>
    <name evidence="1" type="ORF">PSTT_15532</name>
</gene>
<dbReference type="VEuPathDB" id="FungiDB:PSTT_15532"/>
<name>A0A2S4UH78_9BASI</name>
<reference evidence="1" key="1">
    <citation type="submission" date="2017-12" db="EMBL/GenBank/DDBJ databases">
        <title>Gene loss provides genomic basis for host adaptation in cereal stripe rust fungi.</title>
        <authorList>
            <person name="Xia C."/>
        </authorList>
    </citation>
    <scope>NUCLEOTIDE SEQUENCE [LARGE SCALE GENOMIC DNA]</scope>
    <source>
        <strain evidence="1">93-210</strain>
    </source>
</reference>